<dbReference type="Proteomes" id="UP001380953">
    <property type="component" value="Unassembled WGS sequence"/>
</dbReference>
<organism evidence="1 2">
    <name type="scientific">Saccharibacillus sacchari</name>
    <dbReference type="NCBI Taxonomy" id="456493"/>
    <lineage>
        <taxon>Bacteria</taxon>
        <taxon>Bacillati</taxon>
        <taxon>Bacillota</taxon>
        <taxon>Bacilli</taxon>
        <taxon>Bacillales</taxon>
        <taxon>Paenibacillaceae</taxon>
        <taxon>Saccharibacillus</taxon>
    </lineage>
</organism>
<protein>
    <submittedName>
        <fullName evidence="1">Uncharacterized protein</fullName>
    </submittedName>
</protein>
<keyword evidence="2" id="KW-1185">Reference proteome</keyword>
<gene>
    <name evidence="1" type="ORF">WKI47_06650</name>
</gene>
<name>A0ACC6P9K3_9BACL</name>
<accession>A0ACC6P9K3</accession>
<reference evidence="1" key="1">
    <citation type="submission" date="2024-03" db="EMBL/GenBank/DDBJ databases">
        <title>Whole genome sequecning of epiphytes from Marcgravia umbellata leaves.</title>
        <authorList>
            <person name="Kumar G."/>
            <person name="Savka M.A."/>
        </authorList>
    </citation>
    <scope>NUCLEOTIDE SEQUENCE</scope>
    <source>
        <strain evidence="1">RIT_BL5</strain>
    </source>
</reference>
<comment type="caution">
    <text evidence="1">The sequence shown here is derived from an EMBL/GenBank/DDBJ whole genome shotgun (WGS) entry which is preliminary data.</text>
</comment>
<evidence type="ECO:0000313" key="2">
    <source>
        <dbReference type="Proteomes" id="UP001380953"/>
    </source>
</evidence>
<dbReference type="EMBL" id="JBBKAR010000020">
    <property type="protein sequence ID" value="MEJ8303595.1"/>
    <property type="molecule type" value="Genomic_DNA"/>
</dbReference>
<sequence length="107" mass="12498">MFDSNLDGEGYDLKIDGLEGYSGNQNITFYVKTQMGVIKEIEVFDHMYTAQNKGEVDSLLKSFIDISIYELHEEEFKAKIFRKKELSDLTNDLIDSILKAFYNRYFT</sequence>
<evidence type="ECO:0000313" key="1">
    <source>
        <dbReference type="EMBL" id="MEJ8303595.1"/>
    </source>
</evidence>
<proteinExistence type="predicted"/>